<evidence type="ECO:0000259" key="1">
    <source>
        <dbReference type="Pfam" id="PF26395"/>
    </source>
</evidence>
<accession>A0ABT4TTI6</accession>
<evidence type="ECO:0000313" key="3">
    <source>
        <dbReference type="Proteomes" id="UP001165685"/>
    </source>
</evidence>
<organism evidence="2 3">
    <name type="scientific">Nocardiopsis suaedae</name>
    <dbReference type="NCBI Taxonomy" id="3018444"/>
    <lineage>
        <taxon>Bacteria</taxon>
        <taxon>Bacillati</taxon>
        <taxon>Actinomycetota</taxon>
        <taxon>Actinomycetes</taxon>
        <taxon>Streptosporangiales</taxon>
        <taxon>Nocardiopsidaceae</taxon>
        <taxon>Nocardiopsis</taxon>
    </lineage>
</organism>
<name>A0ABT4TTI6_9ACTN</name>
<feature type="domain" description="Type II CBASS E2 protein" evidence="1">
    <location>
        <begin position="14"/>
        <end position="131"/>
    </location>
</feature>
<reference evidence="2" key="1">
    <citation type="submission" date="2023-01" db="EMBL/GenBank/DDBJ databases">
        <title>Draft genome sequence of Nocardiopsis sp. LSu2-4 isolated from halophytes.</title>
        <authorList>
            <person name="Duangmal K."/>
            <person name="Chantavorakit T."/>
        </authorList>
    </citation>
    <scope>NUCLEOTIDE SEQUENCE</scope>
    <source>
        <strain evidence="2">LSu2-4</strain>
    </source>
</reference>
<sequence length="145" mass="16275">MASIPLRAINLGRQLASIKAVLPDARGTVRGGELVCAVDLQPTPASRRYTVRVTYRHRRQPRVTVTDPPLTLHPRATTLPHVYPDGDLCLYLPGEWKEDMLLSHTILPWASEWLLHYELWRVMGRWSGTGHDCAVPSLTESADEG</sequence>
<keyword evidence="3" id="KW-1185">Reference proteome</keyword>
<protein>
    <recommendedName>
        <fullName evidence="1">Type II CBASS E2 protein domain-containing protein</fullName>
    </recommendedName>
</protein>
<dbReference type="Proteomes" id="UP001165685">
    <property type="component" value="Unassembled WGS sequence"/>
</dbReference>
<gene>
    <name evidence="2" type="ORF">O4U47_26080</name>
</gene>
<dbReference type="Pfam" id="PF26395">
    <property type="entry name" value="E2-CBASS"/>
    <property type="match status" value="1"/>
</dbReference>
<dbReference type="RefSeq" id="WP_270680626.1">
    <property type="nucleotide sequence ID" value="NZ_JAQFWP010000069.1"/>
</dbReference>
<dbReference type="EMBL" id="JAQFWP010000069">
    <property type="protein sequence ID" value="MDA2808008.1"/>
    <property type="molecule type" value="Genomic_DNA"/>
</dbReference>
<proteinExistence type="predicted"/>
<dbReference type="InterPro" id="IPR058588">
    <property type="entry name" value="E2-CBASS"/>
</dbReference>
<comment type="caution">
    <text evidence="2">The sequence shown here is derived from an EMBL/GenBank/DDBJ whole genome shotgun (WGS) entry which is preliminary data.</text>
</comment>
<evidence type="ECO:0000313" key="2">
    <source>
        <dbReference type="EMBL" id="MDA2808008.1"/>
    </source>
</evidence>